<comment type="caution">
    <text evidence="2">The sequence shown here is derived from an EMBL/GenBank/DDBJ whole genome shotgun (WGS) entry which is preliminary data.</text>
</comment>
<feature type="coiled-coil region" evidence="1">
    <location>
        <begin position="60"/>
        <end position="105"/>
    </location>
</feature>
<sequence>MDQLPSGILFVAISQKKYKSLLPYRVVDAFRQLYSSTKSKRLPIEVMAQVPNFNTGLLHLIKVAKDRRKLDEKIQKLRDDYEALQSRQKEEYQNFHEAAEELRRAGFANEPWFIEMCNQRIAFKWRMASENKKLADTIQRLITNQQTRGQS</sequence>
<gene>
    <name evidence="2" type="ORF">CI238_12063</name>
</gene>
<dbReference type="EMBL" id="LFIW01001147">
    <property type="protein sequence ID" value="KZL83352.1"/>
    <property type="molecule type" value="Genomic_DNA"/>
</dbReference>
<reference evidence="2 3" key="1">
    <citation type="submission" date="2015-06" db="EMBL/GenBank/DDBJ databases">
        <title>Survival trade-offs in plant roots during colonization by closely related pathogenic and mutualistic fungi.</title>
        <authorList>
            <person name="Hacquard S."/>
            <person name="Kracher B."/>
            <person name="Hiruma K."/>
            <person name="Weinman A."/>
            <person name="Muench P."/>
            <person name="Garrido Oter R."/>
            <person name="Ver Loren van Themaat E."/>
            <person name="Dallerey J.-F."/>
            <person name="Damm U."/>
            <person name="Henrissat B."/>
            <person name="Lespinet O."/>
            <person name="Thon M."/>
            <person name="Kemen E."/>
            <person name="McHardy A.C."/>
            <person name="Schulze-Lefert P."/>
            <person name="O'Connell R.J."/>
        </authorList>
    </citation>
    <scope>NUCLEOTIDE SEQUENCE [LARGE SCALE GENOMIC DNA]</scope>
    <source>
        <strain evidence="2 3">MAFF 238704</strain>
    </source>
</reference>
<evidence type="ECO:0000256" key="1">
    <source>
        <dbReference type="SAM" id="Coils"/>
    </source>
</evidence>
<keyword evidence="3" id="KW-1185">Reference proteome</keyword>
<accession>A0A161Y1Q9</accession>
<keyword evidence="1" id="KW-0175">Coiled coil</keyword>
<name>A0A161Y1Q9_COLIC</name>
<dbReference type="Proteomes" id="UP000076584">
    <property type="component" value="Unassembled WGS sequence"/>
</dbReference>
<protein>
    <submittedName>
        <fullName evidence="2">Uncharacterized protein</fullName>
    </submittedName>
</protein>
<dbReference type="AlphaFoldDB" id="A0A161Y1Q9"/>
<evidence type="ECO:0000313" key="3">
    <source>
        <dbReference type="Proteomes" id="UP000076584"/>
    </source>
</evidence>
<evidence type="ECO:0000313" key="2">
    <source>
        <dbReference type="EMBL" id="KZL83352.1"/>
    </source>
</evidence>
<organism evidence="2 3">
    <name type="scientific">Colletotrichum incanum</name>
    <name type="common">Soybean anthracnose fungus</name>
    <dbReference type="NCBI Taxonomy" id="1573173"/>
    <lineage>
        <taxon>Eukaryota</taxon>
        <taxon>Fungi</taxon>
        <taxon>Dikarya</taxon>
        <taxon>Ascomycota</taxon>
        <taxon>Pezizomycotina</taxon>
        <taxon>Sordariomycetes</taxon>
        <taxon>Hypocreomycetidae</taxon>
        <taxon>Glomerellales</taxon>
        <taxon>Glomerellaceae</taxon>
        <taxon>Colletotrichum</taxon>
        <taxon>Colletotrichum spaethianum species complex</taxon>
    </lineage>
</organism>
<proteinExistence type="predicted"/>